<dbReference type="Proteomes" id="UP000727907">
    <property type="component" value="Unassembled WGS sequence"/>
</dbReference>
<gene>
    <name evidence="2" type="ORF">KQ910_13710</name>
</gene>
<accession>A0ABS6IJQ9</accession>
<evidence type="ECO:0000313" key="2">
    <source>
        <dbReference type="EMBL" id="MBU8874827.1"/>
    </source>
</evidence>
<dbReference type="PANTHER" id="PTHR42941">
    <property type="entry name" value="SLL1037 PROTEIN"/>
    <property type="match status" value="1"/>
</dbReference>
<sequence>MLTLSRQRLLAVALSILCALGGMWLALEHLVPAPPKTIIIAAGSRGGAYEFYAQKYRDILARHHVALDIRTTEGTVENLRLLQDASSGVSAGFVQGGVSNSSQAPGLESLGRINYLAFFIFCRSTDRFDELAQLKGKSIVVGPDSSGTNSVVTRILKINGITPQNATFLPLAGRAAVDALNSGKADVLILGNVVEAPLIQNLLRDPGLRLVSVKHVKALTRRFPVLTRLELPSGVIDFEKNIPNTDVTLIGTTSSVLVRDDVHPEIIGLLARALVEVNGEPGVFQQFGEFPTQSDPEYPMAESARDFYKNGPSLLHRYVPFWLANYARRALAILLTAVAILVPVFSYAPKLYLWVLRRRILGLYRELRAVEHGLGSALSPSALAAYDSDLDRIDRASKVLPMRHSDLFFALRTHIDLVRARLQTIRSGGTT</sequence>
<dbReference type="InterPro" id="IPR011852">
    <property type="entry name" value="TRAP_TAXI"/>
</dbReference>
<dbReference type="EMBL" id="JAHOPB010000001">
    <property type="protein sequence ID" value="MBU8874827.1"/>
    <property type="molecule type" value="Genomic_DNA"/>
</dbReference>
<dbReference type="PANTHER" id="PTHR42941:SF1">
    <property type="entry name" value="SLL1037 PROTEIN"/>
    <property type="match status" value="1"/>
</dbReference>
<keyword evidence="1" id="KW-0812">Transmembrane</keyword>
<comment type="caution">
    <text evidence="2">The sequence shown here is derived from an EMBL/GenBank/DDBJ whole genome shotgun (WGS) entry which is preliminary data.</text>
</comment>
<name>A0ABS6IJQ9_9HYPH</name>
<protein>
    <submittedName>
        <fullName evidence="2">ABC transporter substrate-binding protein</fullName>
    </submittedName>
</protein>
<dbReference type="RefSeq" id="WP_216961049.1">
    <property type="nucleotide sequence ID" value="NZ_JAHOPB010000001.1"/>
</dbReference>
<feature type="transmembrane region" description="Helical" evidence="1">
    <location>
        <begin position="330"/>
        <end position="355"/>
    </location>
</feature>
<reference evidence="2 3" key="1">
    <citation type="submission" date="2021-06" db="EMBL/GenBank/DDBJ databases">
        <authorList>
            <person name="Lee D.H."/>
        </authorList>
    </citation>
    <scope>NUCLEOTIDE SEQUENCE [LARGE SCALE GENOMIC DNA]</scope>
    <source>
        <strain evidence="2 3">MMS21-HV4-11</strain>
    </source>
</reference>
<keyword evidence="1" id="KW-0472">Membrane</keyword>
<keyword evidence="1" id="KW-1133">Transmembrane helix</keyword>
<proteinExistence type="predicted"/>
<evidence type="ECO:0000313" key="3">
    <source>
        <dbReference type="Proteomes" id="UP000727907"/>
    </source>
</evidence>
<evidence type="ECO:0000256" key="1">
    <source>
        <dbReference type="SAM" id="Phobius"/>
    </source>
</evidence>
<dbReference type="Pfam" id="PF16868">
    <property type="entry name" value="NMT1_3"/>
    <property type="match status" value="1"/>
</dbReference>
<keyword evidence="3" id="KW-1185">Reference proteome</keyword>
<organism evidence="2 3">
    <name type="scientific">Reyranella humidisoli</name>
    <dbReference type="NCBI Taxonomy" id="2849149"/>
    <lineage>
        <taxon>Bacteria</taxon>
        <taxon>Pseudomonadati</taxon>
        <taxon>Pseudomonadota</taxon>
        <taxon>Alphaproteobacteria</taxon>
        <taxon>Hyphomicrobiales</taxon>
        <taxon>Reyranellaceae</taxon>
        <taxon>Reyranella</taxon>
    </lineage>
</organism>